<accession>A0ABP8YDA2</accession>
<protein>
    <recommendedName>
        <fullName evidence="4">DUF1707 domain-containing protein</fullName>
    </recommendedName>
</protein>
<feature type="region of interest" description="Disordered" evidence="1">
    <location>
        <begin position="82"/>
        <end position="131"/>
    </location>
</feature>
<reference evidence="3" key="1">
    <citation type="journal article" date="2019" name="Int. J. Syst. Evol. Microbiol.">
        <title>The Global Catalogue of Microorganisms (GCM) 10K type strain sequencing project: providing services to taxonomists for standard genome sequencing and annotation.</title>
        <authorList>
            <consortium name="The Broad Institute Genomics Platform"/>
            <consortium name="The Broad Institute Genome Sequencing Center for Infectious Disease"/>
            <person name="Wu L."/>
            <person name="Ma J."/>
        </authorList>
    </citation>
    <scope>NUCLEOTIDE SEQUENCE [LARGE SCALE GENOMIC DNA]</scope>
    <source>
        <strain evidence="3">JCM 18532</strain>
    </source>
</reference>
<evidence type="ECO:0000313" key="2">
    <source>
        <dbReference type="EMBL" id="GAA4727062.1"/>
    </source>
</evidence>
<feature type="compositionally biased region" description="Basic and acidic residues" evidence="1">
    <location>
        <begin position="107"/>
        <end position="127"/>
    </location>
</feature>
<name>A0ABP8YDA2_9ACTN</name>
<dbReference type="Proteomes" id="UP001499882">
    <property type="component" value="Unassembled WGS sequence"/>
</dbReference>
<gene>
    <name evidence="2" type="ORF">GCM10023350_07360</name>
</gene>
<comment type="caution">
    <text evidence="2">The sequence shown here is derived from an EMBL/GenBank/DDBJ whole genome shotgun (WGS) entry which is preliminary data.</text>
</comment>
<evidence type="ECO:0000256" key="1">
    <source>
        <dbReference type="SAM" id="MobiDB-lite"/>
    </source>
</evidence>
<organism evidence="2 3">
    <name type="scientific">Nocardioides endophyticus</name>
    <dbReference type="NCBI Taxonomy" id="1353775"/>
    <lineage>
        <taxon>Bacteria</taxon>
        <taxon>Bacillati</taxon>
        <taxon>Actinomycetota</taxon>
        <taxon>Actinomycetes</taxon>
        <taxon>Propionibacteriales</taxon>
        <taxon>Nocardioidaceae</taxon>
        <taxon>Nocardioides</taxon>
    </lineage>
</organism>
<dbReference type="EMBL" id="BAABKN010000005">
    <property type="protein sequence ID" value="GAA4727062.1"/>
    <property type="molecule type" value="Genomic_DNA"/>
</dbReference>
<dbReference type="RefSeq" id="WP_345525227.1">
    <property type="nucleotide sequence ID" value="NZ_BAABKN010000005.1"/>
</dbReference>
<evidence type="ECO:0000313" key="3">
    <source>
        <dbReference type="Proteomes" id="UP001499882"/>
    </source>
</evidence>
<evidence type="ECO:0008006" key="4">
    <source>
        <dbReference type="Google" id="ProtNLM"/>
    </source>
</evidence>
<proteinExistence type="predicted"/>
<sequence length="264" mass="28803">MSDMLSELNDEDRGDFLARLEVFGVDESAIIARDVITQPGTFTTLTTRQDTASDYRPVMLRTNDLDKVNRWIGVPDSTFDRTEPIVPAPSSGRGGLLSRFGPGGGSAREHLRPTGERRAETKARTPEAGEDVQPADLVGAQPASSMSSEDYAELRMAGRAYLRGDSRKVAAYRTLIELAFPVIEIPLWPIFNVLVKSGSVLEFGPGPHALVAYSVTIERGGIVRSYGDLTISATILRRTIPKVKVPFDEALLRGRVFGGIHFEG</sequence>
<keyword evidence="3" id="KW-1185">Reference proteome</keyword>